<keyword evidence="1" id="KW-1133">Transmembrane helix</keyword>
<dbReference type="PANTHER" id="PTHR40278">
    <property type="entry name" value="DNA UTILIZATION PROTEIN HOFN"/>
    <property type="match status" value="1"/>
</dbReference>
<gene>
    <name evidence="2" type="ordered locus">DP0109</name>
</gene>
<evidence type="ECO:0000256" key="1">
    <source>
        <dbReference type="SAM" id="Phobius"/>
    </source>
</evidence>
<dbReference type="InterPro" id="IPR052534">
    <property type="entry name" value="Extracell_DNA_Util/SecSys_Comp"/>
</dbReference>
<keyword evidence="3" id="KW-1185">Reference proteome</keyword>
<dbReference type="eggNOG" id="COG3166">
    <property type="taxonomic scope" value="Bacteria"/>
</dbReference>
<protein>
    <submittedName>
        <fullName evidence="2">Related to fimbrial assembly protein PilN</fullName>
    </submittedName>
</protein>
<name>Q6AS37_DESPS</name>
<sequence length="191" mass="21521">MLKINLLPIRQLKKRAEAKKQLLMIFISLCFIIFACTLVGIHQSGTIVDLEDSISRLHKEKNSYNPILKKIENLKKHKAELERKTAVIKTLQLDSSLSMHVLDEVSNSVDNKRMWINSLDQNGGSLRISGIALDNRTISDFMNTLKSSPFIREVNLTGTSMQQVSGRNLKKFSLTCAVSVPQQKVAQVKKS</sequence>
<dbReference type="Proteomes" id="UP000000602">
    <property type="component" value="Chromosome"/>
</dbReference>
<dbReference type="EMBL" id="CR522870">
    <property type="protein sequence ID" value="CAG34838.1"/>
    <property type="molecule type" value="Genomic_DNA"/>
</dbReference>
<organism evidence="2 3">
    <name type="scientific">Desulfotalea psychrophila (strain LSv54 / DSM 12343)</name>
    <dbReference type="NCBI Taxonomy" id="177439"/>
    <lineage>
        <taxon>Bacteria</taxon>
        <taxon>Pseudomonadati</taxon>
        <taxon>Thermodesulfobacteriota</taxon>
        <taxon>Desulfobulbia</taxon>
        <taxon>Desulfobulbales</taxon>
        <taxon>Desulfocapsaceae</taxon>
        <taxon>Desulfotalea</taxon>
    </lineage>
</organism>
<evidence type="ECO:0000313" key="3">
    <source>
        <dbReference type="Proteomes" id="UP000000602"/>
    </source>
</evidence>
<proteinExistence type="predicted"/>
<reference evidence="3" key="1">
    <citation type="journal article" date="2004" name="Environ. Microbiol.">
        <title>The genome of Desulfotalea psychrophila, a sulfate-reducing bacterium from permanently cold Arctic sediments.</title>
        <authorList>
            <person name="Rabus R."/>
            <person name="Ruepp A."/>
            <person name="Frickey T."/>
            <person name="Rattei T."/>
            <person name="Fartmann B."/>
            <person name="Stark M."/>
            <person name="Bauer M."/>
            <person name="Zibat A."/>
            <person name="Lombardot T."/>
            <person name="Becker I."/>
            <person name="Amann J."/>
            <person name="Gellner K."/>
            <person name="Teeling H."/>
            <person name="Leuschner W.D."/>
            <person name="Gloeckner F.-O."/>
            <person name="Lupas A.N."/>
            <person name="Amann R."/>
            <person name="Klenk H.-P."/>
        </authorList>
    </citation>
    <scope>NUCLEOTIDE SEQUENCE [LARGE SCALE GENOMIC DNA]</scope>
    <source>
        <strain evidence="3">DSM 12343 / LSv54</strain>
    </source>
</reference>
<dbReference type="OrthoDB" id="5296173at2"/>
<dbReference type="Pfam" id="PF05137">
    <property type="entry name" value="PilN"/>
    <property type="match status" value="1"/>
</dbReference>
<feature type="transmembrane region" description="Helical" evidence="1">
    <location>
        <begin position="21"/>
        <end position="41"/>
    </location>
</feature>
<evidence type="ECO:0000313" key="2">
    <source>
        <dbReference type="EMBL" id="CAG34838.1"/>
    </source>
</evidence>
<dbReference type="InterPro" id="IPR007813">
    <property type="entry name" value="PilN"/>
</dbReference>
<dbReference type="HOGENOM" id="CLU_081304_0_1_7"/>
<dbReference type="STRING" id="177439.DP0109"/>
<dbReference type="RefSeq" id="WP_011187354.1">
    <property type="nucleotide sequence ID" value="NC_006138.1"/>
</dbReference>
<keyword evidence="1" id="KW-0812">Transmembrane</keyword>
<keyword evidence="1" id="KW-0472">Membrane</keyword>
<dbReference type="AlphaFoldDB" id="Q6AS37"/>
<dbReference type="KEGG" id="dps:DP0109"/>
<accession>Q6AS37</accession>
<dbReference type="PANTHER" id="PTHR40278:SF1">
    <property type="entry name" value="DNA UTILIZATION PROTEIN HOFN"/>
    <property type="match status" value="1"/>
</dbReference>